<evidence type="ECO:0000259" key="2">
    <source>
        <dbReference type="Pfam" id="PF05838"/>
    </source>
</evidence>
<protein>
    <recommendedName>
        <fullName evidence="2">TtsA-like Glycoside hydrolase family 108 domain-containing protein</fullName>
    </recommendedName>
</protein>
<evidence type="ECO:0000313" key="3">
    <source>
        <dbReference type="EMBL" id="MBK9983855.1"/>
    </source>
</evidence>
<sequence length="239" mass="25815">MVGTLPPPPKTEIVIMATFNKIDLDELSRHEGGFVNHPNDPGRETNRGVTINTWNAAAAKFGWTPGVEGLKQLTQDQWVTIAKTYYWDGMRLDSVDNQAIADAIFHITWGSGPGVAATIVQLALNDIGVTVGIDRPGGKLYRGVIGPETRAGIARANPARLLEAIQKRHYAFLDALTQPGTQWNVFREGLLKRAKEWYASWTNLLGEAGQAIADSGAGGGGAIIAVGVMFVIGWIILKK</sequence>
<name>A0A9D7SY76_9BACT</name>
<dbReference type="SUPFAM" id="SSF53955">
    <property type="entry name" value="Lysozyme-like"/>
    <property type="match status" value="1"/>
</dbReference>
<reference evidence="3 4" key="1">
    <citation type="submission" date="2020-10" db="EMBL/GenBank/DDBJ databases">
        <title>Connecting structure to function with the recovery of over 1000 high-quality activated sludge metagenome-assembled genomes encoding full-length rRNA genes using long-read sequencing.</title>
        <authorList>
            <person name="Singleton C.M."/>
            <person name="Petriglieri F."/>
            <person name="Kristensen J.M."/>
            <person name="Kirkegaard R.H."/>
            <person name="Michaelsen T.Y."/>
            <person name="Andersen M.H."/>
            <person name="Karst S.M."/>
            <person name="Dueholm M.S."/>
            <person name="Nielsen P.H."/>
            <person name="Albertsen M."/>
        </authorList>
    </citation>
    <scope>NUCLEOTIDE SEQUENCE [LARGE SCALE GENOMIC DNA]</scope>
    <source>
        <strain evidence="3">Ribe_18-Q3-R11-54_MAXAC.273</strain>
    </source>
</reference>
<keyword evidence="1" id="KW-0472">Membrane</keyword>
<dbReference type="InterPro" id="IPR023346">
    <property type="entry name" value="Lysozyme-like_dom_sf"/>
</dbReference>
<organism evidence="3 4">
    <name type="scientific">Candidatus Opimibacter skivensis</name>
    <dbReference type="NCBI Taxonomy" id="2982028"/>
    <lineage>
        <taxon>Bacteria</taxon>
        <taxon>Pseudomonadati</taxon>
        <taxon>Bacteroidota</taxon>
        <taxon>Saprospiria</taxon>
        <taxon>Saprospirales</taxon>
        <taxon>Saprospiraceae</taxon>
        <taxon>Candidatus Opimibacter</taxon>
    </lineage>
</organism>
<dbReference type="Pfam" id="PF05838">
    <property type="entry name" value="Glyco_hydro_108"/>
    <property type="match status" value="1"/>
</dbReference>
<dbReference type="EMBL" id="JADKGY010000028">
    <property type="protein sequence ID" value="MBK9983855.1"/>
    <property type="molecule type" value="Genomic_DNA"/>
</dbReference>
<dbReference type="Proteomes" id="UP000808337">
    <property type="component" value="Unassembled WGS sequence"/>
</dbReference>
<proteinExistence type="predicted"/>
<dbReference type="AlphaFoldDB" id="A0A9D7SY76"/>
<keyword evidence="1" id="KW-0812">Transmembrane</keyword>
<evidence type="ECO:0000256" key="1">
    <source>
        <dbReference type="SAM" id="Phobius"/>
    </source>
</evidence>
<dbReference type="Gene3D" id="1.20.141.10">
    <property type="entry name" value="Chitosanase, subunit A, domain 1"/>
    <property type="match status" value="1"/>
</dbReference>
<feature type="transmembrane region" description="Helical" evidence="1">
    <location>
        <begin position="217"/>
        <end position="237"/>
    </location>
</feature>
<evidence type="ECO:0000313" key="4">
    <source>
        <dbReference type="Proteomes" id="UP000808337"/>
    </source>
</evidence>
<gene>
    <name evidence="3" type="ORF">IPP15_16050</name>
</gene>
<accession>A0A9D7SY76</accession>
<dbReference type="InterPro" id="IPR008565">
    <property type="entry name" value="TtsA-like_GH18_dom"/>
</dbReference>
<comment type="caution">
    <text evidence="3">The sequence shown here is derived from an EMBL/GenBank/DDBJ whole genome shotgun (WGS) entry which is preliminary data.</text>
</comment>
<keyword evidence="1" id="KW-1133">Transmembrane helix</keyword>
<feature type="domain" description="TtsA-like Glycoside hydrolase family 108" evidence="2">
    <location>
        <begin position="25"/>
        <end position="112"/>
    </location>
</feature>